<gene>
    <name evidence="2" type="ORF">H9854_01690</name>
</gene>
<proteinExistence type="predicted"/>
<name>A0A9D1WKH6_9GAMM</name>
<feature type="domain" description="PPM-type phosphatase" evidence="1">
    <location>
        <begin position="40"/>
        <end position="261"/>
    </location>
</feature>
<reference evidence="2" key="1">
    <citation type="journal article" date="2021" name="PeerJ">
        <title>Extensive microbial diversity within the chicken gut microbiome revealed by metagenomics and culture.</title>
        <authorList>
            <person name="Gilroy R."/>
            <person name="Ravi A."/>
            <person name="Getino M."/>
            <person name="Pursley I."/>
            <person name="Horton D.L."/>
            <person name="Alikhan N.F."/>
            <person name="Baker D."/>
            <person name="Gharbi K."/>
            <person name="Hall N."/>
            <person name="Watson M."/>
            <person name="Adriaenssens E.M."/>
            <person name="Foster-Nyarko E."/>
            <person name="Jarju S."/>
            <person name="Secka A."/>
            <person name="Antonio M."/>
            <person name="Oren A."/>
            <person name="Chaudhuri R.R."/>
            <person name="La Ragione R."/>
            <person name="Hildebrand F."/>
            <person name="Pallen M.J."/>
        </authorList>
    </citation>
    <scope>NUCLEOTIDE SEQUENCE</scope>
    <source>
        <strain evidence="2">1193</strain>
    </source>
</reference>
<accession>A0A9D1WKH6</accession>
<dbReference type="Pfam" id="PF13672">
    <property type="entry name" value="PP2C_2"/>
    <property type="match status" value="1"/>
</dbReference>
<dbReference type="InterPro" id="IPR001932">
    <property type="entry name" value="PPM-type_phosphatase-like_dom"/>
</dbReference>
<dbReference type="Gene3D" id="3.60.40.10">
    <property type="entry name" value="PPM-type phosphatase domain"/>
    <property type="match status" value="1"/>
</dbReference>
<dbReference type="Proteomes" id="UP000824248">
    <property type="component" value="Unassembled WGS sequence"/>
</dbReference>
<protein>
    <submittedName>
        <fullName evidence="2">Protein phosphatase 2C domain-containing protein</fullName>
    </submittedName>
</protein>
<reference evidence="2" key="2">
    <citation type="submission" date="2021-04" db="EMBL/GenBank/DDBJ databases">
        <authorList>
            <person name="Gilroy R."/>
        </authorList>
    </citation>
    <scope>NUCLEOTIDE SEQUENCE</scope>
    <source>
        <strain evidence="2">1193</strain>
    </source>
</reference>
<dbReference type="SUPFAM" id="SSF81606">
    <property type="entry name" value="PP2C-like"/>
    <property type="match status" value="1"/>
</dbReference>
<evidence type="ECO:0000259" key="1">
    <source>
        <dbReference type="Pfam" id="PF13672"/>
    </source>
</evidence>
<sequence length="295" mass="31748">MPVDASSARHGPTLAEARQWSALAVATTGLAHLEATPPVPCQDAAGTRTTPRPVLVVADGAGSSSASDIGARAVVSAMLRLIETLEPQLAWLLDGPQEHSRETLKQFAELLVSHAQGTLIDRAAELSRPVRDLRCTLLLAVLGRERLLWLKVGDGELVLERAIPEPSSSSELAEGETPTLVPQLATLGERGKGEFANQTQFVDERLEVGQIQCGSETTEALTGIALMSDGAAEKLVSYDGTQVSGQLSHWLNDLRQERLRQRDLVRCFYSESFCRGTSGDDRSIALASCRLGDKR</sequence>
<comment type="caution">
    <text evidence="2">The sequence shown here is derived from an EMBL/GenBank/DDBJ whole genome shotgun (WGS) entry which is preliminary data.</text>
</comment>
<dbReference type="EMBL" id="DXFC01000050">
    <property type="protein sequence ID" value="HIX60936.1"/>
    <property type="molecule type" value="Genomic_DNA"/>
</dbReference>
<evidence type="ECO:0000313" key="3">
    <source>
        <dbReference type="Proteomes" id="UP000824248"/>
    </source>
</evidence>
<evidence type="ECO:0000313" key="2">
    <source>
        <dbReference type="EMBL" id="HIX60936.1"/>
    </source>
</evidence>
<organism evidence="2 3">
    <name type="scientific">Candidatus Halomonas stercoripullorum</name>
    <dbReference type="NCBI Taxonomy" id="2838617"/>
    <lineage>
        <taxon>Bacteria</taxon>
        <taxon>Pseudomonadati</taxon>
        <taxon>Pseudomonadota</taxon>
        <taxon>Gammaproteobacteria</taxon>
        <taxon>Oceanospirillales</taxon>
        <taxon>Halomonadaceae</taxon>
        <taxon>Halomonas</taxon>
    </lineage>
</organism>
<dbReference type="InterPro" id="IPR036457">
    <property type="entry name" value="PPM-type-like_dom_sf"/>
</dbReference>
<dbReference type="AlphaFoldDB" id="A0A9D1WKH6"/>